<feature type="transmembrane region" description="Helical" evidence="2">
    <location>
        <begin position="333"/>
        <end position="355"/>
    </location>
</feature>
<feature type="transmembrane region" description="Helical" evidence="2">
    <location>
        <begin position="96"/>
        <end position="117"/>
    </location>
</feature>
<evidence type="ECO:0000313" key="4">
    <source>
        <dbReference type="EMBL" id="GAA5186299.1"/>
    </source>
</evidence>
<protein>
    <recommendedName>
        <fullName evidence="3">Acyltransferase 3 domain-containing protein</fullName>
    </recommendedName>
</protein>
<feature type="transmembrane region" description="Helical" evidence="2">
    <location>
        <begin position="300"/>
        <end position="321"/>
    </location>
</feature>
<feature type="transmembrane region" description="Helical" evidence="2">
    <location>
        <begin position="162"/>
        <end position="182"/>
    </location>
</feature>
<evidence type="ECO:0000256" key="2">
    <source>
        <dbReference type="SAM" id="Phobius"/>
    </source>
</evidence>
<keyword evidence="2" id="KW-1133">Transmembrane helix</keyword>
<organism evidence="4 5">
    <name type="scientific">Ferrimonas gelatinilytica</name>
    <dbReference type="NCBI Taxonomy" id="1255257"/>
    <lineage>
        <taxon>Bacteria</taxon>
        <taxon>Pseudomonadati</taxon>
        <taxon>Pseudomonadota</taxon>
        <taxon>Gammaproteobacteria</taxon>
        <taxon>Alteromonadales</taxon>
        <taxon>Ferrimonadaceae</taxon>
        <taxon>Ferrimonas</taxon>
    </lineage>
</organism>
<gene>
    <name evidence="4" type="ORF">GCM10025772_01560</name>
</gene>
<feature type="transmembrane region" description="Helical" evidence="2">
    <location>
        <begin position="211"/>
        <end position="227"/>
    </location>
</feature>
<evidence type="ECO:0000256" key="1">
    <source>
        <dbReference type="SAM" id="MobiDB-lite"/>
    </source>
</evidence>
<feature type="transmembrane region" description="Helical" evidence="2">
    <location>
        <begin position="239"/>
        <end position="257"/>
    </location>
</feature>
<feature type="region of interest" description="Disordered" evidence="1">
    <location>
        <begin position="374"/>
        <end position="395"/>
    </location>
</feature>
<name>A0ABP9RUQ5_9GAMM</name>
<feature type="transmembrane region" description="Helical" evidence="2">
    <location>
        <begin position="12"/>
        <end position="33"/>
    </location>
</feature>
<evidence type="ECO:0000259" key="3">
    <source>
        <dbReference type="Pfam" id="PF01757"/>
    </source>
</evidence>
<keyword evidence="2" id="KW-0812">Transmembrane</keyword>
<comment type="caution">
    <text evidence="4">The sequence shown here is derived from an EMBL/GenBank/DDBJ whole genome shotgun (WGS) entry which is preliminary data.</text>
</comment>
<dbReference type="RefSeq" id="WP_345315124.1">
    <property type="nucleotide sequence ID" value="NZ_BAABLF010000001.1"/>
</dbReference>
<feature type="compositionally biased region" description="Polar residues" evidence="1">
    <location>
        <begin position="380"/>
        <end position="390"/>
    </location>
</feature>
<keyword evidence="5" id="KW-1185">Reference proteome</keyword>
<keyword evidence="2" id="KW-0472">Membrane</keyword>
<feature type="domain" description="Acyltransferase 3" evidence="3">
    <location>
        <begin position="9"/>
        <end position="352"/>
    </location>
</feature>
<accession>A0ABP9RUQ5</accession>
<dbReference type="EMBL" id="BAABLF010000001">
    <property type="protein sequence ID" value="GAA5186299.1"/>
    <property type="molecule type" value="Genomic_DNA"/>
</dbReference>
<dbReference type="Pfam" id="PF01757">
    <property type="entry name" value="Acyl_transf_3"/>
    <property type="match status" value="1"/>
</dbReference>
<evidence type="ECO:0000313" key="5">
    <source>
        <dbReference type="Proteomes" id="UP001501600"/>
    </source>
</evidence>
<sequence>MESWLSRRISALRFLLVAGLVYVHFGPLPHSASNPFRGVADLSNLVPEMANSLVLYLFFSAVPLLSLISGYLFFLGDRPLLDKLRRRVHTLLLPSLLWLTLWLLVGWALAGLLPAAVQSLNVAKDPGAIVTALTGFQWPEHPLPSGVRSLYRWLNDATGQPVALQFWFIHDLVLTLLATPILAWLLKRHALVTLGFLAMVWLSGYEPPLMFNANVLFFFSIGAAVALNGWRGPIPGSTLFWCSGLVAMLLTRVLVPAWTQPVGTMPFEHWLECGIRLFGTVTMLRLVWASPGVVHRIQPLAPAAFFLFASHYPTVVLLKHLVAPWVSGPMGQLLTWLLMPLLSITLLVGFAWFLARFTPRVFALLNGQRGWPGAAGGASPENQDATSSPPGSAERHPLLRRLRGKLERWYLFYVRDLRFCFGGLHFQVLVENDRRFNFAYFQWLKENRPQLYRHLRFTVVGGIFSRPRRGSALLLPWLQDPVKERSLALYRRVRRIERWYERRGLPVINSVRSLSNTKKSEATLLARELGLLAARFVPCPPSCGFDRLTDELGLPFILRDNAAHRCRMHLITDRESFDRIDRMPFIEPVACEFIDTAQHGWFHKFRCVLIGDKSYPRHLVISRHWCVHTAERSFDEHHLALERDYLLKEQGAQFQRLQLLRQRMGLDWVAFDYSLTIAGELVMWEPNPFPVLWHYDAPLPDVLDHQRQANDKIFEALTEYCLERAKVTLDDDESLVPISA</sequence>
<dbReference type="InterPro" id="IPR002656">
    <property type="entry name" value="Acyl_transf_3_dom"/>
</dbReference>
<feature type="transmembrane region" description="Helical" evidence="2">
    <location>
        <begin position="53"/>
        <end position="75"/>
    </location>
</feature>
<reference evidence="5" key="1">
    <citation type="journal article" date="2019" name="Int. J. Syst. Evol. Microbiol.">
        <title>The Global Catalogue of Microorganisms (GCM) 10K type strain sequencing project: providing services to taxonomists for standard genome sequencing and annotation.</title>
        <authorList>
            <consortium name="The Broad Institute Genomics Platform"/>
            <consortium name="The Broad Institute Genome Sequencing Center for Infectious Disease"/>
            <person name="Wu L."/>
            <person name="Ma J."/>
        </authorList>
    </citation>
    <scope>NUCLEOTIDE SEQUENCE [LARGE SCALE GENOMIC DNA]</scope>
    <source>
        <strain evidence="5">JCM 18720</strain>
    </source>
</reference>
<feature type="transmembrane region" description="Helical" evidence="2">
    <location>
        <begin position="189"/>
        <end position="205"/>
    </location>
</feature>
<dbReference type="Proteomes" id="UP001501600">
    <property type="component" value="Unassembled WGS sequence"/>
</dbReference>
<proteinExistence type="predicted"/>